<feature type="transmembrane region" description="Helical" evidence="1">
    <location>
        <begin position="89"/>
        <end position="106"/>
    </location>
</feature>
<name>A0A6C0HSN8_9ZZZZ</name>
<organism evidence="2">
    <name type="scientific">viral metagenome</name>
    <dbReference type="NCBI Taxonomy" id="1070528"/>
    <lineage>
        <taxon>unclassified sequences</taxon>
        <taxon>metagenomes</taxon>
        <taxon>organismal metagenomes</taxon>
    </lineage>
</organism>
<evidence type="ECO:0000256" key="1">
    <source>
        <dbReference type="SAM" id="Phobius"/>
    </source>
</evidence>
<keyword evidence="1" id="KW-0812">Transmembrane</keyword>
<feature type="transmembrane region" description="Helical" evidence="1">
    <location>
        <begin position="115"/>
        <end position="133"/>
    </location>
</feature>
<dbReference type="AlphaFoldDB" id="A0A6C0HSN8"/>
<feature type="transmembrane region" description="Helical" evidence="1">
    <location>
        <begin position="12"/>
        <end position="30"/>
    </location>
</feature>
<protein>
    <submittedName>
        <fullName evidence="2">Uncharacterized protein</fullName>
    </submittedName>
</protein>
<feature type="transmembrane region" description="Helical" evidence="1">
    <location>
        <begin position="37"/>
        <end position="57"/>
    </location>
</feature>
<keyword evidence="1" id="KW-0472">Membrane</keyword>
<keyword evidence="1" id="KW-1133">Transmembrane helix</keyword>
<proteinExistence type="predicted"/>
<reference evidence="2" key="1">
    <citation type="journal article" date="2020" name="Nature">
        <title>Giant virus diversity and host interactions through global metagenomics.</title>
        <authorList>
            <person name="Schulz F."/>
            <person name="Roux S."/>
            <person name="Paez-Espino D."/>
            <person name="Jungbluth S."/>
            <person name="Walsh D.A."/>
            <person name="Denef V.J."/>
            <person name="McMahon K.D."/>
            <person name="Konstantinidis K.T."/>
            <person name="Eloe-Fadrosh E.A."/>
            <person name="Kyrpides N.C."/>
            <person name="Woyke T."/>
        </authorList>
    </citation>
    <scope>NUCLEOTIDE SEQUENCE</scope>
    <source>
        <strain evidence="2">GVMAG-M-3300023184-168</strain>
    </source>
</reference>
<evidence type="ECO:0000313" key="2">
    <source>
        <dbReference type="EMBL" id="QHT83539.1"/>
    </source>
</evidence>
<accession>A0A6C0HSN8</accession>
<dbReference type="EMBL" id="MN740010">
    <property type="protein sequence ID" value="QHT83539.1"/>
    <property type="molecule type" value="Genomic_DNA"/>
</dbReference>
<feature type="transmembrane region" description="Helical" evidence="1">
    <location>
        <begin position="139"/>
        <end position="161"/>
    </location>
</feature>
<sequence length="203" mass="22447">MELNIVSFCYLFLRLAPFIITCFFVISSILNSDFRGLVFISGLLFSCFTTIIFGNALSDIIPTVDAISRPAICNSISVGQTGDVSKLPLGQSVISFTFGYLLYTIIKSNIIKQNIATIVFFPILLLFDLVWNAKNGCYTVWQLIASLIIGGLFGVLWSYIISKTNNPDLQYFAGVSNNEVCSAPSQQTFKCKVYKNGKLISNI</sequence>